<dbReference type="AlphaFoldDB" id="A0A0W1ARS6"/>
<evidence type="ECO:0000256" key="3">
    <source>
        <dbReference type="ARBA" id="ARBA00022692"/>
    </source>
</evidence>
<dbReference type="Gene3D" id="2.60.120.260">
    <property type="entry name" value="Galactose-binding domain-like"/>
    <property type="match status" value="2"/>
</dbReference>
<keyword evidence="9" id="KW-1185">Reference proteome</keyword>
<comment type="subcellular location">
    <subcellularLocation>
        <location evidence="1">Cell membrane</location>
        <topology evidence="1">Single-pass membrane protein</topology>
    </subcellularLocation>
</comment>
<dbReference type="PANTHER" id="PTHR39083">
    <property type="entry name" value="CYCLIC DI-GMP-BINDING PROTEIN"/>
    <property type="match status" value="1"/>
</dbReference>
<gene>
    <name evidence="8" type="ORF">UQ64_28090</name>
</gene>
<reference evidence="8 9" key="1">
    <citation type="journal article" date="2015" name="Int. Biodeterior. Biodegradation">
        <title>Physiological and genetic screening methods for the isolation of methyl tert-butyl ether-degrading bacteria for bioremediation purposes.</title>
        <authorList>
            <person name="Guisado I.M."/>
            <person name="Purswani J."/>
            <person name="Gonzalez Lopez J."/>
            <person name="Pozo C."/>
        </authorList>
    </citation>
    <scope>NUCLEOTIDE SEQUENCE [LARGE SCALE GENOMIC DNA]</scope>
    <source>
        <strain evidence="8 9">SH7</strain>
    </source>
</reference>
<evidence type="ECO:0000256" key="7">
    <source>
        <dbReference type="SAM" id="SignalP"/>
    </source>
</evidence>
<keyword evidence="7" id="KW-0732">Signal</keyword>
<organism evidence="8 9">
    <name type="scientific">Paenibacillus etheri</name>
    <dbReference type="NCBI Taxonomy" id="1306852"/>
    <lineage>
        <taxon>Bacteria</taxon>
        <taxon>Bacillati</taxon>
        <taxon>Bacillota</taxon>
        <taxon>Bacilli</taxon>
        <taxon>Bacillales</taxon>
        <taxon>Paenibacillaceae</taxon>
        <taxon>Paenibacillus</taxon>
    </lineage>
</organism>
<keyword evidence="2" id="KW-1003">Cell membrane</keyword>
<dbReference type="GO" id="GO:0005886">
    <property type="term" value="C:plasma membrane"/>
    <property type="evidence" value="ECO:0007669"/>
    <property type="project" value="UniProtKB-SubCell"/>
</dbReference>
<accession>A0A0W1ARS6</accession>
<feature type="chain" id="PRO_5006920063" evidence="7">
    <location>
        <begin position="26"/>
        <end position="698"/>
    </location>
</feature>
<keyword evidence="3 6" id="KW-0812">Transmembrane</keyword>
<dbReference type="GO" id="GO:0006011">
    <property type="term" value="P:UDP-alpha-D-glucose metabolic process"/>
    <property type="evidence" value="ECO:0007669"/>
    <property type="project" value="InterPro"/>
</dbReference>
<proteinExistence type="predicted"/>
<protein>
    <submittedName>
        <fullName evidence="8">Cellulose synthase</fullName>
    </submittedName>
</protein>
<dbReference type="RefSeq" id="WP_060626100.1">
    <property type="nucleotide sequence ID" value="NZ_LCZJ02000037.1"/>
</dbReference>
<evidence type="ECO:0000256" key="1">
    <source>
        <dbReference type="ARBA" id="ARBA00004162"/>
    </source>
</evidence>
<dbReference type="OrthoDB" id="2655838at2"/>
<evidence type="ECO:0000256" key="6">
    <source>
        <dbReference type="SAM" id="Phobius"/>
    </source>
</evidence>
<keyword evidence="4 6" id="KW-1133">Transmembrane helix</keyword>
<evidence type="ECO:0000313" key="9">
    <source>
        <dbReference type="Proteomes" id="UP000054709"/>
    </source>
</evidence>
<name>A0A0W1ARS6_9BACL</name>
<evidence type="ECO:0000256" key="2">
    <source>
        <dbReference type="ARBA" id="ARBA00022475"/>
    </source>
</evidence>
<evidence type="ECO:0000313" key="8">
    <source>
        <dbReference type="EMBL" id="KTD84025.1"/>
    </source>
</evidence>
<dbReference type="EMBL" id="LCZJ02000037">
    <property type="protein sequence ID" value="KTD84025.1"/>
    <property type="molecule type" value="Genomic_DNA"/>
</dbReference>
<comment type="caution">
    <text evidence="8">The sequence shown here is derived from an EMBL/GenBank/DDBJ whole genome shotgun (WGS) entry which is preliminary data.</text>
</comment>
<dbReference type="Proteomes" id="UP000054709">
    <property type="component" value="Unassembled WGS sequence"/>
</dbReference>
<dbReference type="InterPro" id="IPR018513">
    <property type="entry name" value="Cell_synthase_bac"/>
</dbReference>
<evidence type="ECO:0000256" key="5">
    <source>
        <dbReference type="ARBA" id="ARBA00023136"/>
    </source>
</evidence>
<feature type="transmembrane region" description="Helical" evidence="6">
    <location>
        <begin position="663"/>
        <end position="685"/>
    </location>
</feature>
<evidence type="ECO:0000256" key="4">
    <source>
        <dbReference type="ARBA" id="ARBA00022989"/>
    </source>
</evidence>
<sequence length="698" mass="77575">MMMKKQMVILLTCLSLFLIQLNVAAAEAPLQDTRLTYTTSFTGTDTALKGSSAKQQYFEVMDYWNVDELRIKLHFQISQITEEQISSVTLTLNGSPFYTFRPSLKDNGEQQLVLQAPKELLKKGTNTLGIQGYLQSSNTDELSCTVDYDYDHWLRLFNTSSINVMYTPKPLTGGISDFSDRFSGIDTLTKNHSILTVPDKSTAPEMESATYALSGLVKGNSLDDRTIPMLPYRPETVKNKAAVVLVAMYDRVPSGLKAQLSTSEDLSTHALLQLVNKDTQPLLVVTSKDANLLIKAGRFLANAELMGQTSSDLKVIDDATEVSAPPLSISSNITFTETGDKLTGARHQEQTYFVSLPSNRSIADSGRVRLDFRYAQNLDFDRSLVTVSINNTPIGSKKLTKELANGDKLDLPVPQSLNISGNFTVTVAFDLELRGAGCTLDKDQTPWAYISKDSVMRLNTKDRTELLFNNYPYPFIRDGIYNQVAVVLPEEMDDYAYLSLSNVFNLLGKYASGNTGNIQFYTDSVSTDHLKNNNIIAIGAYKNNKIIRDHNDKLYFQYNGSGTAIRSNEKMSIEEHYGAQIGTLQLIESPFEAGRGLLAVTGVASEEYYLASKLIATERDKWKVFGDGVIVDKDGNVNAHRFKIITGAAEDSVVKKIAERTDILSFIIVIVLVLTLVILSLILLLRKHMMKRGDKRET</sequence>
<keyword evidence="5 6" id="KW-0472">Membrane</keyword>
<feature type="signal peptide" evidence="7">
    <location>
        <begin position="1"/>
        <end position="25"/>
    </location>
</feature>
<dbReference type="PANTHER" id="PTHR39083:SF1">
    <property type="entry name" value="CYCLIC DI-GMP-BINDING PROTEIN"/>
    <property type="match status" value="1"/>
</dbReference>
<dbReference type="Pfam" id="PF03170">
    <property type="entry name" value="BcsB"/>
    <property type="match status" value="1"/>
</dbReference>